<name>A0A484ICD4_9ARCH</name>
<keyword evidence="2" id="KW-1185">Reference proteome</keyword>
<gene>
    <name evidence="1" type="ORF">NFRAN_2438</name>
</gene>
<dbReference type="Proteomes" id="UP000294299">
    <property type="component" value="Chromosome NFRAN"/>
</dbReference>
<reference evidence="1 2" key="1">
    <citation type="submission" date="2019-02" db="EMBL/GenBank/DDBJ databases">
        <authorList>
            <person name="Lehtovirta-Morley E L."/>
        </authorList>
    </citation>
    <scope>NUCLEOTIDE SEQUENCE [LARGE SCALE GENOMIC DNA]</scope>
    <source>
        <strain evidence="1">NFRAN1</strain>
    </source>
</reference>
<evidence type="ECO:0000313" key="1">
    <source>
        <dbReference type="EMBL" id="VFJ14760.1"/>
    </source>
</evidence>
<sequence>MADISKLEIYVSDVIVCGLFKDSLQICYRLDGTNNKVDYLNGPILMQVSMHTNKIYVIIRWV</sequence>
<dbReference type="AlphaFoldDB" id="A0A484ICD4"/>
<dbReference type="EMBL" id="LR216287">
    <property type="protein sequence ID" value="VFJ14760.1"/>
    <property type="molecule type" value="Genomic_DNA"/>
</dbReference>
<protein>
    <submittedName>
        <fullName evidence="1">Uncharacterized protein</fullName>
    </submittedName>
</protein>
<accession>A0A484ICD4</accession>
<evidence type="ECO:0000313" key="2">
    <source>
        <dbReference type="Proteomes" id="UP000294299"/>
    </source>
</evidence>
<dbReference type="KEGG" id="nfn:NFRAN_2438"/>
<proteinExistence type="predicted"/>
<organism evidence="1 2">
    <name type="scientific">Candidatus Nitrosocosmicus franklandianus</name>
    <dbReference type="NCBI Taxonomy" id="1798806"/>
    <lineage>
        <taxon>Archaea</taxon>
        <taxon>Nitrososphaerota</taxon>
        <taxon>Nitrososphaeria</taxon>
        <taxon>Nitrososphaerales</taxon>
        <taxon>Nitrososphaeraceae</taxon>
        <taxon>Candidatus Nitrosocosmicus</taxon>
    </lineage>
</organism>